<organism evidence="2 3">
    <name type="scientific">Brassica carinata</name>
    <name type="common">Ethiopian mustard</name>
    <name type="synonym">Abyssinian cabbage</name>
    <dbReference type="NCBI Taxonomy" id="52824"/>
    <lineage>
        <taxon>Eukaryota</taxon>
        <taxon>Viridiplantae</taxon>
        <taxon>Streptophyta</taxon>
        <taxon>Embryophyta</taxon>
        <taxon>Tracheophyta</taxon>
        <taxon>Spermatophyta</taxon>
        <taxon>Magnoliopsida</taxon>
        <taxon>eudicotyledons</taxon>
        <taxon>Gunneridae</taxon>
        <taxon>Pentapetalae</taxon>
        <taxon>rosids</taxon>
        <taxon>malvids</taxon>
        <taxon>Brassicales</taxon>
        <taxon>Brassicaceae</taxon>
        <taxon>Brassiceae</taxon>
        <taxon>Brassica</taxon>
    </lineage>
</organism>
<feature type="region of interest" description="Disordered" evidence="1">
    <location>
        <begin position="40"/>
        <end position="79"/>
    </location>
</feature>
<proteinExistence type="predicted"/>
<reference evidence="2 3" key="1">
    <citation type="submission" date="2020-02" db="EMBL/GenBank/DDBJ databases">
        <authorList>
            <person name="Ma Q."/>
            <person name="Huang Y."/>
            <person name="Song X."/>
            <person name="Pei D."/>
        </authorList>
    </citation>
    <scope>NUCLEOTIDE SEQUENCE [LARGE SCALE GENOMIC DNA]</scope>
    <source>
        <strain evidence="2">Sxm20200214</strain>
        <tissue evidence="2">Leaf</tissue>
    </source>
</reference>
<comment type="caution">
    <text evidence="2">The sequence shown here is derived from an EMBL/GenBank/DDBJ whole genome shotgun (WGS) entry which is preliminary data.</text>
</comment>
<dbReference type="EMBL" id="JAAMPC010000017">
    <property type="protein sequence ID" value="KAG2248263.1"/>
    <property type="molecule type" value="Genomic_DNA"/>
</dbReference>
<evidence type="ECO:0000313" key="2">
    <source>
        <dbReference type="EMBL" id="KAG2248263.1"/>
    </source>
</evidence>
<dbReference type="AlphaFoldDB" id="A0A8X7PCF2"/>
<protein>
    <submittedName>
        <fullName evidence="2">Uncharacterized protein</fullName>
    </submittedName>
</protein>
<dbReference type="Proteomes" id="UP000886595">
    <property type="component" value="Unassembled WGS sequence"/>
</dbReference>
<accession>A0A8X7PCF2</accession>
<gene>
    <name evidence="2" type="ORF">Bca52824_087891</name>
</gene>
<evidence type="ECO:0000313" key="3">
    <source>
        <dbReference type="Proteomes" id="UP000886595"/>
    </source>
</evidence>
<sequence>MRSHCSGVSKTTSPWKLGHVWSRLGGELKRSGWMIGASERAETTNRDLQSRDAERLHGVDRRSGLAAEKMNPVTGQTHEEGEAWLRPTVTEEKQYTEREHPSSIEVFKCWNQFVASGV</sequence>
<name>A0A8X7PCF2_BRACI</name>
<keyword evidence="3" id="KW-1185">Reference proteome</keyword>
<feature type="compositionally biased region" description="Basic and acidic residues" evidence="1">
    <location>
        <begin position="40"/>
        <end position="63"/>
    </location>
</feature>
<evidence type="ECO:0000256" key="1">
    <source>
        <dbReference type="SAM" id="MobiDB-lite"/>
    </source>
</evidence>